<evidence type="ECO:0000313" key="2">
    <source>
        <dbReference type="Proteomes" id="UP001267290"/>
    </source>
</evidence>
<accession>A0ABU1NUP3</accession>
<protein>
    <submittedName>
        <fullName evidence="1">Site-specific recombinase XerD</fullName>
    </submittedName>
</protein>
<sequence length="137" mass="15592">MLLEGVAAHEIVYLKANSLDEKKQLLTVSDAMGGKRYIHVSKTCVERFQAALKQSKYVTNSGKPLQPTVLTNLRSSPYLIRMSMSDYVANRAMITELDSVILRTIYMRLRRLAEHFSLPELTHLTTVRLELKELALV</sequence>
<proteinExistence type="predicted"/>
<keyword evidence="2" id="KW-1185">Reference proteome</keyword>
<name>A0ABU1NUP3_9BACL</name>
<reference evidence="1 2" key="1">
    <citation type="submission" date="2023-07" db="EMBL/GenBank/DDBJ databases">
        <title>Sorghum-associated microbial communities from plants grown in Nebraska, USA.</title>
        <authorList>
            <person name="Schachtman D."/>
        </authorList>
    </citation>
    <scope>NUCLEOTIDE SEQUENCE [LARGE SCALE GENOMIC DNA]</scope>
    <source>
        <strain evidence="1 2">CC258</strain>
    </source>
</reference>
<dbReference type="RefSeq" id="WP_310226720.1">
    <property type="nucleotide sequence ID" value="NZ_JAVDSB010000003.1"/>
</dbReference>
<gene>
    <name evidence="1" type="ORF">J2736_002392</name>
</gene>
<organism evidence="1 2">
    <name type="scientific">Paenibacillus qinlingensis</name>
    <dbReference type="NCBI Taxonomy" id="1837343"/>
    <lineage>
        <taxon>Bacteria</taxon>
        <taxon>Bacillati</taxon>
        <taxon>Bacillota</taxon>
        <taxon>Bacilli</taxon>
        <taxon>Bacillales</taxon>
        <taxon>Paenibacillaceae</taxon>
        <taxon>Paenibacillus</taxon>
    </lineage>
</organism>
<comment type="caution">
    <text evidence="1">The sequence shown here is derived from an EMBL/GenBank/DDBJ whole genome shotgun (WGS) entry which is preliminary data.</text>
</comment>
<evidence type="ECO:0000313" key="1">
    <source>
        <dbReference type="EMBL" id="MDR6551205.1"/>
    </source>
</evidence>
<dbReference type="EMBL" id="JAVDSB010000003">
    <property type="protein sequence ID" value="MDR6551205.1"/>
    <property type="molecule type" value="Genomic_DNA"/>
</dbReference>
<dbReference type="Proteomes" id="UP001267290">
    <property type="component" value="Unassembled WGS sequence"/>
</dbReference>